<feature type="transmembrane region" description="Helical" evidence="2">
    <location>
        <begin position="6"/>
        <end position="26"/>
    </location>
</feature>
<evidence type="ECO:0000256" key="2">
    <source>
        <dbReference type="SAM" id="Phobius"/>
    </source>
</evidence>
<dbReference type="EMBL" id="MHMR01000022">
    <property type="protein sequence ID" value="OGZ30397.1"/>
    <property type="molecule type" value="Genomic_DNA"/>
</dbReference>
<evidence type="ECO:0000256" key="1">
    <source>
        <dbReference type="SAM" id="Coils"/>
    </source>
</evidence>
<name>A0A1G2EXE8_9BACT</name>
<keyword evidence="2" id="KW-1133">Transmembrane helix</keyword>
<accession>A0A1G2EXE8</accession>
<dbReference type="InterPro" id="IPR027981">
    <property type="entry name" value="DUF4446"/>
</dbReference>
<evidence type="ECO:0008006" key="5">
    <source>
        <dbReference type="Google" id="ProtNLM"/>
    </source>
</evidence>
<gene>
    <name evidence="3" type="ORF">A3J00_01960</name>
</gene>
<feature type="coiled-coil region" evidence="1">
    <location>
        <begin position="40"/>
        <end position="71"/>
    </location>
</feature>
<dbReference type="Pfam" id="PF14584">
    <property type="entry name" value="DUF4446"/>
    <property type="match status" value="1"/>
</dbReference>
<dbReference type="Proteomes" id="UP000178428">
    <property type="component" value="Unassembled WGS sequence"/>
</dbReference>
<dbReference type="AlphaFoldDB" id="A0A1G2EXE8"/>
<keyword evidence="2" id="KW-0472">Membrane</keyword>
<dbReference type="STRING" id="1801725.A3J00_01960"/>
<comment type="caution">
    <text evidence="3">The sequence shown here is derived from an EMBL/GenBank/DDBJ whole genome shotgun (WGS) entry which is preliminary data.</text>
</comment>
<proteinExistence type="predicted"/>
<reference evidence="3 4" key="1">
    <citation type="journal article" date="2016" name="Nat. Commun.">
        <title>Thousands of microbial genomes shed light on interconnected biogeochemical processes in an aquifer system.</title>
        <authorList>
            <person name="Anantharaman K."/>
            <person name="Brown C.T."/>
            <person name="Hug L.A."/>
            <person name="Sharon I."/>
            <person name="Castelle C.J."/>
            <person name="Probst A.J."/>
            <person name="Thomas B.C."/>
            <person name="Singh A."/>
            <person name="Wilkins M.J."/>
            <person name="Karaoz U."/>
            <person name="Brodie E.L."/>
            <person name="Williams K.H."/>
            <person name="Hubbard S.S."/>
            <person name="Banfield J.F."/>
        </authorList>
    </citation>
    <scope>NUCLEOTIDE SEQUENCE [LARGE SCALE GENOMIC DNA]</scope>
</reference>
<keyword evidence="1" id="KW-0175">Coiled coil</keyword>
<keyword evidence="2" id="KW-0812">Transmembrane</keyword>
<evidence type="ECO:0000313" key="4">
    <source>
        <dbReference type="Proteomes" id="UP000178428"/>
    </source>
</evidence>
<protein>
    <recommendedName>
        <fullName evidence="5">DUF4446 domain-containing protein</fullName>
    </recommendedName>
</protein>
<organism evidence="3 4">
    <name type="scientific">Candidatus Niyogibacteria bacterium RIFCSPLOWO2_02_FULL_45_13</name>
    <dbReference type="NCBI Taxonomy" id="1801725"/>
    <lineage>
        <taxon>Bacteria</taxon>
        <taxon>Candidatus Niyogiibacteriota</taxon>
    </lineage>
</organism>
<sequence>MNQQILIYIIGALALAVSGWLIYLEIRLRRVFGGKKAGDLEDILRAVAKELQELHNSREEIEKYLETVERRLRRSVQYVGVVRFNPFQDAGGDQSFSIALMDEKKNGIVVSSLYGRENSRIYAKPLENASSKYQLAKEELLAIEEALKK</sequence>
<evidence type="ECO:0000313" key="3">
    <source>
        <dbReference type="EMBL" id="OGZ30397.1"/>
    </source>
</evidence>